<name>A0ABQ4DHE4_9CELL</name>
<protein>
    <recommendedName>
        <fullName evidence="3">HEPN domain-containing protein</fullName>
    </recommendedName>
</protein>
<keyword evidence="2" id="KW-1185">Reference proteome</keyword>
<gene>
    <name evidence="1" type="ORF">Cph01nite_05310</name>
</gene>
<evidence type="ECO:0008006" key="3">
    <source>
        <dbReference type="Google" id="ProtNLM"/>
    </source>
</evidence>
<organism evidence="1 2">
    <name type="scientific">Cellulomonas phragmiteti</name>
    <dbReference type="NCBI Taxonomy" id="478780"/>
    <lineage>
        <taxon>Bacteria</taxon>
        <taxon>Bacillati</taxon>
        <taxon>Actinomycetota</taxon>
        <taxon>Actinomycetes</taxon>
        <taxon>Micrococcales</taxon>
        <taxon>Cellulomonadaceae</taxon>
        <taxon>Cellulomonas</taxon>
    </lineage>
</organism>
<reference evidence="1 2" key="1">
    <citation type="submission" date="2021-01" db="EMBL/GenBank/DDBJ databases">
        <title>Whole genome shotgun sequence of Cellulomonas phragmiteti NBRC 110785.</title>
        <authorList>
            <person name="Komaki H."/>
            <person name="Tamura T."/>
        </authorList>
    </citation>
    <scope>NUCLEOTIDE SEQUENCE [LARGE SCALE GENOMIC DNA]</scope>
    <source>
        <strain evidence="1 2">NBRC 110785</strain>
    </source>
</reference>
<sequence>MTTTDVRVRTKVARAYLDVAILVAEEDEAHRQVAAGLASLAAIAAADAICGARLGERSADQDHARAGDLLATTAPDGTELARHFREVIRDKSNAHYGTTYLTHDRVVVMLRRAQHLVDALDALA</sequence>
<dbReference type="RefSeq" id="WP_203670827.1">
    <property type="nucleotide sequence ID" value="NZ_BONP01000002.1"/>
</dbReference>
<evidence type="ECO:0000313" key="2">
    <source>
        <dbReference type="Proteomes" id="UP000614741"/>
    </source>
</evidence>
<dbReference type="Proteomes" id="UP000614741">
    <property type="component" value="Unassembled WGS sequence"/>
</dbReference>
<comment type="caution">
    <text evidence="1">The sequence shown here is derived from an EMBL/GenBank/DDBJ whole genome shotgun (WGS) entry which is preliminary data.</text>
</comment>
<proteinExistence type="predicted"/>
<accession>A0ABQ4DHE4</accession>
<evidence type="ECO:0000313" key="1">
    <source>
        <dbReference type="EMBL" id="GIG38769.1"/>
    </source>
</evidence>
<dbReference type="EMBL" id="BONP01000002">
    <property type="protein sequence ID" value="GIG38769.1"/>
    <property type="molecule type" value="Genomic_DNA"/>
</dbReference>